<accession>A0A494X1P1</accession>
<dbReference type="InterPro" id="IPR006726">
    <property type="entry name" value="PHBA_efflux_AaeB/fusaric-R"/>
</dbReference>
<evidence type="ECO:0000256" key="6">
    <source>
        <dbReference type="ARBA" id="ARBA00023136"/>
    </source>
</evidence>
<dbReference type="PANTHER" id="PTHR30509:SF9">
    <property type="entry name" value="MULTIDRUG RESISTANCE PROTEIN MDTO"/>
    <property type="match status" value="1"/>
</dbReference>
<reference evidence="9 10" key="1">
    <citation type="submission" date="2018-10" db="EMBL/GenBank/DDBJ databases">
        <title>Robbsia sp. DHC34, isolated from soil.</title>
        <authorList>
            <person name="Gao Z.-H."/>
            <person name="Qiu L.-H."/>
        </authorList>
    </citation>
    <scope>NUCLEOTIDE SEQUENCE [LARGE SCALE GENOMIC DNA]</scope>
    <source>
        <strain evidence="9 10">DHC34</strain>
    </source>
</reference>
<dbReference type="AlphaFoldDB" id="A0A494X1P1"/>
<keyword evidence="3" id="KW-1003">Cell membrane</keyword>
<feature type="coiled-coil region" evidence="7">
    <location>
        <begin position="328"/>
        <end position="355"/>
    </location>
</feature>
<protein>
    <submittedName>
        <fullName evidence="9">FUSC family protein</fullName>
    </submittedName>
</protein>
<dbReference type="GO" id="GO:0005886">
    <property type="term" value="C:plasma membrane"/>
    <property type="evidence" value="ECO:0007669"/>
    <property type="project" value="UniProtKB-SubCell"/>
</dbReference>
<evidence type="ECO:0000256" key="1">
    <source>
        <dbReference type="ARBA" id="ARBA00004651"/>
    </source>
</evidence>
<keyword evidence="10" id="KW-1185">Reference proteome</keyword>
<dbReference type="Pfam" id="PF04632">
    <property type="entry name" value="FUSC"/>
    <property type="match status" value="1"/>
</dbReference>
<feature type="transmembrane region" description="Helical" evidence="8">
    <location>
        <begin position="162"/>
        <end position="182"/>
    </location>
</feature>
<sequence>MRLSPVTRLRLGARALLRQVTDPYRRYRNAGVIHAIRVATSILASIALTTGIDLPHGEWASITVLVVIGGLQHLGNIRKKAAERALGTLIGASGGLLLILVQSTFHVPGLTYLLMAVGCGVGGYYAIGKAGYVALLGAITLVIVAGHGDAAISDGLWRTADVLIGIVIALVFSFALPLYATYSWRYKLADGLRDCARLYSRIVGGHAVGDDEHRQILARQGTMLVQLRGLMPSVAKEIDVPGVELESIQSTLRSIVGALEMLTALHLATDDAGTRTRIVDALRGEDRKIREALIGIARALKYGTVARLRAPKASRPIDVSAFDAPIELERYIWLHAELRDQIDALRAKLAELATHWNI</sequence>
<gene>
    <name evidence="9" type="ORF">D7S86_27910</name>
</gene>
<comment type="subcellular location">
    <subcellularLocation>
        <location evidence="1">Cell membrane</location>
        <topology evidence="1">Multi-pass membrane protein</topology>
    </subcellularLocation>
</comment>
<keyword evidence="5 8" id="KW-1133">Transmembrane helix</keyword>
<dbReference type="PANTHER" id="PTHR30509">
    <property type="entry name" value="P-HYDROXYBENZOIC ACID EFFLUX PUMP SUBUNIT-RELATED"/>
    <property type="match status" value="1"/>
</dbReference>
<evidence type="ECO:0000256" key="2">
    <source>
        <dbReference type="ARBA" id="ARBA00022448"/>
    </source>
</evidence>
<dbReference type="GO" id="GO:0022857">
    <property type="term" value="F:transmembrane transporter activity"/>
    <property type="evidence" value="ECO:0007669"/>
    <property type="project" value="InterPro"/>
</dbReference>
<feature type="transmembrane region" description="Helical" evidence="8">
    <location>
        <begin position="32"/>
        <end position="52"/>
    </location>
</feature>
<feature type="transmembrane region" description="Helical" evidence="8">
    <location>
        <begin position="109"/>
        <end position="127"/>
    </location>
</feature>
<name>A0A494X1P1_9BURK</name>
<keyword evidence="2" id="KW-0813">Transport</keyword>
<keyword evidence="7" id="KW-0175">Coiled coil</keyword>
<evidence type="ECO:0000313" key="9">
    <source>
        <dbReference type="EMBL" id="RKP44240.1"/>
    </source>
</evidence>
<evidence type="ECO:0000313" key="10">
    <source>
        <dbReference type="Proteomes" id="UP000270342"/>
    </source>
</evidence>
<dbReference type="Proteomes" id="UP000270342">
    <property type="component" value="Unassembled WGS sequence"/>
</dbReference>
<dbReference type="RefSeq" id="WP_121091396.1">
    <property type="nucleotide sequence ID" value="NZ_RBZU01000021.1"/>
</dbReference>
<feature type="transmembrane region" description="Helical" evidence="8">
    <location>
        <begin position="132"/>
        <end position="150"/>
    </location>
</feature>
<feature type="transmembrane region" description="Helical" evidence="8">
    <location>
        <begin position="86"/>
        <end position="103"/>
    </location>
</feature>
<comment type="caution">
    <text evidence="9">The sequence shown here is derived from an EMBL/GenBank/DDBJ whole genome shotgun (WGS) entry which is preliminary data.</text>
</comment>
<evidence type="ECO:0000256" key="4">
    <source>
        <dbReference type="ARBA" id="ARBA00022692"/>
    </source>
</evidence>
<proteinExistence type="predicted"/>
<evidence type="ECO:0000256" key="8">
    <source>
        <dbReference type="SAM" id="Phobius"/>
    </source>
</evidence>
<keyword evidence="4 8" id="KW-0812">Transmembrane</keyword>
<dbReference type="OrthoDB" id="6653789at2"/>
<dbReference type="EMBL" id="RBZU01000021">
    <property type="protein sequence ID" value="RKP44240.1"/>
    <property type="molecule type" value="Genomic_DNA"/>
</dbReference>
<evidence type="ECO:0000256" key="5">
    <source>
        <dbReference type="ARBA" id="ARBA00022989"/>
    </source>
</evidence>
<keyword evidence="6 8" id="KW-0472">Membrane</keyword>
<evidence type="ECO:0000256" key="3">
    <source>
        <dbReference type="ARBA" id="ARBA00022475"/>
    </source>
</evidence>
<feature type="transmembrane region" description="Helical" evidence="8">
    <location>
        <begin position="58"/>
        <end position="74"/>
    </location>
</feature>
<evidence type="ECO:0000256" key="7">
    <source>
        <dbReference type="SAM" id="Coils"/>
    </source>
</evidence>
<organism evidence="9 10">
    <name type="scientific">Pararobbsia silviterrae</name>
    <dbReference type="NCBI Taxonomy" id="1792498"/>
    <lineage>
        <taxon>Bacteria</taxon>
        <taxon>Pseudomonadati</taxon>
        <taxon>Pseudomonadota</taxon>
        <taxon>Betaproteobacteria</taxon>
        <taxon>Burkholderiales</taxon>
        <taxon>Burkholderiaceae</taxon>
        <taxon>Pararobbsia</taxon>
    </lineage>
</organism>